<accession>A0A4R0IPN0</accession>
<keyword evidence="2" id="KW-1185">Reference proteome</keyword>
<dbReference type="EMBL" id="SJKA01000004">
    <property type="protein sequence ID" value="TCC34917.1"/>
    <property type="molecule type" value="Genomic_DNA"/>
</dbReference>
<sequence>MYNTLVVRLAETDRDLCRVQELRRTECDAQSWFHPDQDDARDQAGFVWMAEADNMLLATIRAVPYSSGIGELSGVDLPFALPPLDDRCLEVGRFVAHPAAGVGTACLLLYRAASWLIANSAYTQAYGMCAGPMVPYYRRIGMAVSREGHPIPHFGPQLSYLIHGDLPCRN</sequence>
<organism evidence="1 2">
    <name type="scientific">Kribbella sindirgiensis</name>
    <dbReference type="NCBI Taxonomy" id="1124744"/>
    <lineage>
        <taxon>Bacteria</taxon>
        <taxon>Bacillati</taxon>
        <taxon>Actinomycetota</taxon>
        <taxon>Actinomycetes</taxon>
        <taxon>Propionibacteriales</taxon>
        <taxon>Kribbellaceae</taxon>
        <taxon>Kribbella</taxon>
    </lineage>
</organism>
<dbReference type="Gene3D" id="3.40.630.30">
    <property type="match status" value="1"/>
</dbReference>
<gene>
    <name evidence="1" type="ORF">E0H50_13580</name>
</gene>
<dbReference type="Proteomes" id="UP000292695">
    <property type="component" value="Unassembled WGS sequence"/>
</dbReference>
<dbReference type="AlphaFoldDB" id="A0A4R0IPN0"/>
<dbReference type="SUPFAM" id="SSF55729">
    <property type="entry name" value="Acyl-CoA N-acyltransferases (Nat)"/>
    <property type="match status" value="1"/>
</dbReference>
<reference evidence="1 2" key="1">
    <citation type="submission" date="2019-02" db="EMBL/GenBank/DDBJ databases">
        <title>Kribbella capetownensis sp. nov. and Kribbella speibonae sp. nov., isolated from soil.</title>
        <authorList>
            <person name="Curtis S.M."/>
            <person name="Norton I."/>
            <person name="Everest G.J."/>
            <person name="Meyers P.R."/>
        </authorList>
    </citation>
    <scope>NUCLEOTIDE SEQUENCE [LARGE SCALE GENOMIC DNA]</scope>
    <source>
        <strain evidence="1 2">DSM 27082</strain>
    </source>
</reference>
<dbReference type="RefSeq" id="WP_131287770.1">
    <property type="nucleotide sequence ID" value="NZ_SJKA01000004.1"/>
</dbReference>
<evidence type="ECO:0008006" key="3">
    <source>
        <dbReference type="Google" id="ProtNLM"/>
    </source>
</evidence>
<comment type="caution">
    <text evidence="1">The sequence shown here is derived from an EMBL/GenBank/DDBJ whole genome shotgun (WGS) entry which is preliminary data.</text>
</comment>
<protein>
    <recommendedName>
        <fullName evidence="3">GNAT family N-acetyltransferase</fullName>
    </recommendedName>
</protein>
<proteinExistence type="predicted"/>
<evidence type="ECO:0000313" key="1">
    <source>
        <dbReference type="EMBL" id="TCC34917.1"/>
    </source>
</evidence>
<dbReference type="InterPro" id="IPR016181">
    <property type="entry name" value="Acyl_CoA_acyltransferase"/>
</dbReference>
<name>A0A4R0IPN0_9ACTN</name>
<evidence type="ECO:0000313" key="2">
    <source>
        <dbReference type="Proteomes" id="UP000292695"/>
    </source>
</evidence>